<evidence type="ECO:0000256" key="1">
    <source>
        <dbReference type="ARBA" id="ARBA00022553"/>
    </source>
</evidence>
<dbReference type="PRINTS" id="PR00038">
    <property type="entry name" value="HTHLUXR"/>
</dbReference>
<evidence type="ECO:0000256" key="4">
    <source>
        <dbReference type="ARBA" id="ARBA00023163"/>
    </source>
</evidence>
<dbReference type="SMART" id="SM00421">
    <property type="entry name" value="HTH_LUXR"/>
    <property type="match status" value="1"/>
</dbReference>
<dbReference type="GO" id="GO:0003677">
    <property type="term" value="F:DNA binding"/>
    <property type="evidence" value="ECO:0007669"/>
    <property type="project" value="UniProtKB-KW"/>
</dbReference>
<sequence>MMNLMIIDDHLLIRAGIKLLLKNAREYRVTAEAGSAEEALALLRETPVDLVILDISMPGMGGLAAIRAIGAQYPAVKILVLSMHEDEEYIYKAMQSGAMGYLPKTSADDELFDALHALAEGRRYLSPNAQQSLLAAMFSRPGDAEEDPRARLTEREKEVFDRLIRGYTVTETAEQLHLSGKTVDTHKTHIYEKLGCSRRSDLVALAIRHGLLQTPGV</sequence>
<feature type="modified residue" description="4-aspartylphosphate" evidence="5">
    <location>
        <position position="54"/>
    </location>
</feature>
<evidence type="ECO:0000256" key="2">
    <source>
        <dbReference type="ARBA" id="ARBA00023015"/>
    </source>
</evidence>
<dbReference type="InterPro" id="IPR039420">
    <property type="entry name" value="WalR-like"/>
</dbReference>
<protein>
    <submittedName>
        <fullName evidence="8">Response regulator receiver domain protein</fullName>
    </submittedName>
</protein>
<evidence type="ECO:0000259" key="7">
    <source>
        <dbReference type="PROSITE" id="PS50110"/>
    </source>
</evidence>
<dbReference type="STRING" id="749551.HMPREF9555_02136"/>
<dbReference type="HOGENOM" id="CLU_000445_90_8_9"/>
<dbReference type="SUPFAM" id="SSF46894">
    <property type="entry name" value="C-terminal effector domain of the bipartite response regulators"/>
    <property type="match status" value="1"/>
</dbReference>
<reference evidence="8 9" key="1">
    <citation type="submission" date="2010-08" db="EMBL/GenBank/DDBJ databases">
        <authorList>
            <person name="Weinstock G."/>
            <person name="Sodergren E."/>
            <person name="Clifton S."/>
            <person name="Fulton L."/>
            <person name="Fulton B."/>
            <person name="Courtney L."/>
            <person name="Fronick C."/>
            <person name="Harrison M."/>
            <person name="Strong C."/>
            <person name="Farmer C."/>
            <person name="Delahaunty K."/>
            <person name="Markovic C."/>
            <person name="Hall O."/>
            <person name="Minx P."/>
            <person name="Tomlinson C."/>
            <person name="Mitreva M."/>
            <person name="Hou S."/>
            <person name="Chen J."/>
            <person name="Wollam A."/>
            <person name="Pepin K.H."/>
            <person name="Johnson M."/>
            <person name="Bhonagiri V."/>
            <person name="Zhang X."/>
            <person name="Suruliraj S."/>
            <person name="Warren W."/>
            <person name="Chinwalla A."/>
            <person name="Mardis E.R."/>
            <person name="Wilson R.K."/>
        </authorList>
    </citation>
    <scope>NUCLEOTIDE SEQUENCE [LARGE SCALE GENOMIC DNA]</scope>
    <source>
        <strain evidence="8 9">F0399</strain>
    </source>
</reference>
<dbReference type="CDD" id="cd17535">
    <property type="entry name" value="REC_NarL-like"/>
    <property type="match status" value="1"/>
</dbReference>
<evidence type="ECO:0000256" key="3">
    <source>
        <dbReference type="ARBA" id="ARBA00023125"/>
    </source>
</evidence>
<dbReference type="AlphaFoldDB" id="E7N541"/>
<dbReference type="RefSeq" id="WP_009350783.1">
    <property type="nucleotide sequence ID" value="NZ_GL638158.1"/>
</dbReference>
<dbReference type="GO" id="GO:0000160">
    <property type="term" value="P:phosphorelay signal transduction system"/>
    <property type="evidence" value="ECO:0007669"/>
    <property type="project" value="InterPro"/>
</dbReference>
<dbReference type="InterPro" id="IPR011006">
    <property type="entry name" value="CheY-like_superfamily"/>
</dbReference>
<dbReference type="InterPro" id="IPR016032">
    <property type="entry name" value="Sig_transdc_resp-reg_C-effctor"/>
</dbReference>
<feature type="domain" description="Response regulatory" evidence="7">
    <location>
        <begin position="3"/>
        <end position="119"/>
    </location>
</feature>
<dbReference type="PANTHER" id="PTHR43214">
    <property type="entry name" value="TWO-COMPONENT RESPONSE REGULATOR"/>
    <property type="match status" value="1"/>
</dbReference>
<dbReference type="PROSITE" id="PS50110">
    <property type="entry name" value="RESPONSE_REGULATORY"/>
    <property type="match status" value="1"/>
</dbReference>
<dbReference type="Pfam" id="PF00072">
    <property type="entry name" value="Response_reg"/>
    <property type="match status" value="1"/>
</dbReference>
<dbReference type="EMBL" id="AECV01000061">
    <property type="protein sequence ID" value="EFW28694.1"/>
    <property type="molecule type" value="Genomic_DNA"/>
</dbReference>
<feature type="domain" description="HTH luxR-type" evidence="6">
    <location>
        <begin position="145"/>
        <end position="210"/>
    </location>
</feature>
<evidence type="ECO:0000313" key="8">
    <source>
        <dbReference type="EMBL" id="EFW28694.1"/>
    </source>
</evidence>
<gene>
    <name evidence="8" type="ORF">HMPREF9555_02136</name>
</gene>
<dbReference type="InterPro" id="IPR058245">
    <property type="entry name" value="NreC/VraR/RcsB-like_REC"/>
</dbReference>
<evidence type="ECO:0000256" key="5">
    <source>
        <dbReference type="PROSITE-ProRule" id="PRU00169"/>
    </source>
</evidence>
<evidence type="ECO:0000259" key="6">
    <source>
        <dbReference type="PROSITE" id="PS50043"/>
    </source>
</evidence>
<keyword evidence="3" id="KW-0238">DNA-binding</keyword>
<dbReference type="SMART" id="SM00448">
    <property type="entry name" value="REC"/>
    <property type="match status" value="1"/>
</dbReference>
<name>E7N541_9FIRM</name>
<dbReference type="Proteomes" id="UP000004633">
    <property type="component" value="Unassembled WGS sequence"/>
</dbReference>
<dbReference type="InterPro" id="IPR000792">
    <property type="entry name" value="Tscrpt_reg_LuxR_C"/>
</dbReference>
<keyword evidence="9" id="KW-1185">Reference proteome</keyword>
<keyword evidence="1 5" id="KW-0597">Phosphoprotein</keyword>
<dbReference type="SUPFAM" id="SSF52172">
    <property type="entry name" value="CheY-like"/>
    <property type="match status" value="1"/>
</dbReference>
<keyword evidence="2" id="KW-0805">Transcription regulation</keyword>
<dbReference type="PROSITE" id="PS50043">
    <property type="entry name" value="HTH_LUXR_2"/>
    <property type="match status" value="1"/>
</dbReference>
<dbReference type="PANTHER" id="PTHR43214:SF43">
    <property type="entry name" value="TWO-COMPONENT RESPONSE REGULATOR"/>
    <property type="match status" value="1"/>
</dbReference>
<dbReference type="GO" id="GO:0006355">
    <property type="term" value="P:regulation of DNA-templated transcription"/>
    <property type="evidence" value="ECO:0007669"/>
    <property type="project" value="InterPro"/>
</dbReference>
<accession>E7N541</accession>
<dbReference type="Gene3D" id="3.40.50.2300">
    <property type="match status" value="1"/>
</dbReference>
<proteinExistence type="predicted"/>
<keyword evidence="4" id="KW-0804">Transcription</keyword>
<dbReference type="CDD" id="cd06170">
    <property type="entry name" value="LuxR_C_like"/>
    <property type="match status" value="1"/>
</dbReference>
<comment type="caution">
    <text evidence="8">The sequence shown here is derived from an EMBL/GenBank/DDBJ whole genome shotgun (WGS) entry which is preliminary data.</text>
</comment>
<organism evidence="8 9">
    <name type="scientific">Selenomonas artemidis F0399</name>
    <dbReference type="NCBI Taxonomy" id="749551"/>
    <lineage>
        <taxon>Bacteria</taxon>
        <taxon>Bacillati</taxon>
        <taxon>Bacillota</taxon>
        <taxon>Negativicutes</taxon>
        <taxon>Selenomonadales</taxon>
        <taxon>Selenomonadaceae</taxon>
        <taxon>Selenomonas</taxon>
    </lineage>
</organism>
<evidence type="ECO:0000313" key="9">
    <source>
        <dbReference type="Proteomes" id="UP000004633"/>
    </source>
</evidence>
<dbReference type="InterPro" id="IPR001789">
    <property type="entry name" value="Sig_transdc_resp-reg_receiver"/>
</dbReference>
<dbReference type="Pfam" id="PF00196">
    <property type="entry name" value="GerE"/>
    <property type="match status" value="1"/>
</dbReference>